<dbReference type="EMBL" id="WWVQ01000003">
    <property type="protein sequence ID" value="MZL32030.1"/>
    <property type="molecule type" value="Genomic_DNA"/>
</dbReference>
<dbReference type="InterPro" id="IPR005325">
    <property type="entry name" value="DUF308_memb"/>
</dbReference>
<evidence type="ECO:0000313" key="8">
    <source>
        <dbReference type="Proteomes" id="UP000477156"/>
    </source>
</evidence>
<evidence type="ECO:0000313" key="5">
    <source>
        <dbReference type="EMBL" id="VUX66599.1"/>
    </source>
</evidence>
<feature type="transmembrane region" description="Helical" evidence="1">
    <location>
        <begin position="152"/>
        <end position="173"/>
    </location>
</feature>
<dbReference type="Proteomes" id="UP000477156">
    <property type="component" value="Unassembled WGS sequence"/>
</dbReference>
<evidence type="ECO:0000313" key="2">
    <source>
        <dbReference type="EMBL" id="CUO29457.1"/>
    </source>
</evidence>
<protein>
    <submittedName>
        <fullName evidence="2">Acid-resistance membrane protein</fullName>
    </submittedName>
</protein>
<feature type="transmembrane region" description="Helical" evidence="1">
    <location>
        <begin position="63"/>
        <end position="85"/>
    </location>
</feature>
<keyword evidence="1" id="KW-1133">Transmembrane helix</keyword>
<evidence type="ECO:0000256" key="1">
    <source>
        <dbReference type="SAM" id="Phobius"/>
    </source>
</evidence>
<dbReference type="AlphaFoldDB" id="A0A174DW75"/>
<keyword evidence="7" id="KW-1185">Reference proteome</keyword>
<dbReference type="eggNOG" id="ENOG5033QUA">
    <property type="taxonomic scope" value="Bacteria"/>
</dbReference>
<feature type="transmembrane region" description="Helical" evidence="1">
    <location>
        <begin position="123"/>
        <end position="146"/>
    </location>
</feature>
<name>A0A174DW75_9FIRM</name>
<reference evidence="8 9" key="2">
    <citation type="journal article" date="2019" name="Nat. Med.">
        <title>A library of human gut bacterial isolates paired with longitudinal multiomics data enables mechanistic microbiome research.</title>
        <authorList>
            <person name="Poyet M."/>
            <person name="Groussin M."/>
            <person name="Gibbons S.M."/>
            <person name="Avila-Pacheco J."/>
            <person name="Jiang X."/>
            <person name="Kearney S.M."/>
            <person name="Perrotta A.R."/>
            <person name="Berdy B."/>
            <person name="Zhao S."/>
            <person name="Lieberman T.D."/>
            <person name="Swanson P.K."/>
            <person name="Smith M."/>
            <person name="Roesemann S."/>
            <person name="Alexander J.E."/>
            <person name="Rich S.A."/>
            <person name="Livny J."/>
            <person name="Vlamakis H."/>
            <person name="Clish C."/>
            <person name="Bullock K."/>
            <person name="Deik A."/>
            <person name="Scott J."/>
            <person name="Pierce K.A."/>
            <person name="Xavier R.J."/>
            <person name="Alm E.J."/>
        </authorList>
    </citation>
    <scope>NUCLEOTIDE SEQUENCE [LARGE SCALE GENOMIC DNA]</scope>
    <source>
        <strain evidence="3 9">BIOML-A1</strain>
        <strain evidence="4 8">BIOML-A12</strain>
    </source>
</reference>
<evidence type="ECO:0000313" key="3">
    <source>
        <dbReference type="EMBL" id="MZL32030.1"/>
    </source>
</evidence>
<feature type="transmembrane region" description="Helical" evidence="1">
    <location>
        <begin position="91"/>
        <end position="111"/>
    </location>
</feature>
<dbReference type="RefSeq" id="WP_082433221.1">
    <property type="nucleotide sequence ID" value="NZ_BTHH01000014.1"/>
</dbReference>
<keyword evidence="1" id="KW-0812">Transmembrane</keyword>
<dbReference type="Proteomes" id="UP000095431">
    <property type="component" value="Unassembled WGS sequence"/>
</dbReference>
<keyword evidence="1" id="KW-0472">Membrane</keyword>
<dbReference type="Proteomes" id="UP000477285">
    <property type="component" value="Unassembled WGS sequence"/>
</dbReference>
<evidence type="ECO:0000313" key="4">
    <source>
        <dbReference type="EMBL" id="MZS88384.1"/>
    </source>
</evidence>
<dbReference type="PANTHER" id="PTHR34989:SF1">
    <property type="entry name" value="PROTEIN HDED"/>
    <property type="match status" value="1"/>
</dbReference>
<dbReference type="Pfam" id="PF03729">
    <property type="entry name" value="DUF308"/>
    <property type="match status" value="2"/>
</dbReference>
<gene>
    <name evidence="5" type="ORF">BWLFYP14_00152</name>
    <name evidence="2" type="ORF">ERS852478_02383</name>
    <name evidence="4" type="ORF">GT712_04565</name>
    <name evidence="3" type="ORF">GT728_02125</name>
</gene>
<feature type="transmembrane region" description="Helical" evidence="1">
    <location>
        <begin position="33"/>
        <end position="56"/>
    </location>
</feature>
<reference evidence="2 6" key="1">
    <citation type="submission" date="2015-09" db="EMBL/GenBank/DDBJ databases">
        <authorList>
            <consortium name="Pathogen Informatics"/>
        </authorList>
    </citation>
    <scope>NUCLEOTIDE SEQUENCE [LARGE SCALE GENOMIC DNA]</scope>
    <source>
        <strain evidence="2 6">2789STDY5834863</strain>
    </source>
</reference>
<sequence>MKDNKTLKIIILITGILTVLLGIYTLVRPMRTFLSIGWILGILLFVNGIELVALSLSKEKKEIGACILGVLEGLAGLVLLFSGIQRFITDVMAAYMVGAVILIYGIFQIVGGIKTYSTSKGKGILSIICGILSVIVSIVSFTHPVLTMISAGYMIAFSVLMQGINMIVLGINFGKAES</sequence>
<accession>A0A174DW75</accession>
<dbReference type="InterPro" id="IPR052712">
    <property type="entry name" value="Acid_resist_chaperone_HdeD"/>
</dbReference>
<evidence type="ECO:0000313" key="7">
    <source>
        <dbReference type="Proteomes" id="UP000366766"/>
    </source>
</evidence>
<dbReference type="EMBL" id="CABHOF010000067">
    <property type="protein sequence ID" value="VUX66599.1"/>
    <property type="molecule type" value="Genomic_DNA"/>
</dbReference>
<evidence type="ECO:0000313" key="6">
    <source>
        <dbReference type="Proteomes" id="UP000095431"/>
    </source>
</evidence>
<dbReference type="GO" id="GO:0005886">
    <property type="term" value="C:plasma membrane"/>
    <property type="evidence" value="ECO:0007669"/>
    <property type="project" value="TreeGrafter"/>
</dbReference>
<proteinExistence type="predicted"/>
<dbReference type="Proteomes" id="UP000366766">
    <property type="component" value="Unassembled WGS sequence"/>
</dbReference>
<organism evidence="2 6">
    <name type="scientific">Blautia wexlerae</name>
    <dbReference type="NCBI Taxonomy" id="418240"/>
    <lineage>
        <taxon>Bacteria</taxon>
        <taxon>Bacillati</taxon>
        <taxon>Bacillota</taxon>
        <taxon>Clostridia</taxon>
        <taxon>Lachnospirales</taxon>
        <taxon>Lachnospiraceae</taxon>
        <taxon>Blautia</taxon>
    </lineage>
</organism>
<evidence type="ECO:0000313" key="9">
    <source>
        <dbReference type="Proteomes" id="UP000477285"/>
    </source>
</evidence>
<dbReference type="EMBL" id="WWVF01000006">
    <property type="protein sequence ID" value="MZS88384.1"/>
    <property type="molecule type" value="Genomic_DNA"/>
</dbReference>
<dbReference type="EMBL" id="CYZN01000015">
    <property type="protein sequence ID" value="CUO29457.1"/>
    <property type="molecule type" value="Genomic_DNA"/>
</dbReference>
<dbReference type="PANTHER" id="PTHR34989">
    <property type="entry name" value="PROTEIN HDED"/>
    <property type="match status" value="1"/>
</dbReference>
<reference evidence="5 7" key="3">
    <citation type="submission" date="2019-07" db="EMBL/GenBank/DDBJ databases">
        <authorList>
            <person name="Chang H.-W."/>
            <person name="Raman A."/>
            <person name="Venkatesh S."/>
            <person name="Gehrig J."/>
        </authorList>
    </citation>
    <scope>NUCLEOTIDE SEQUENCE [LARGE SCALE GENOMIC DNA]</scope>
    <source>
        <strain evidence="5">Blautia_wexlerae_LFYP_14</strain>
    </source>
</reference>
<feature type="transmembrane region" description="Helical" evidence="1">
    <location>
        <begin position="7"/>
        <end position="27"/>
    </location>
</feature>